<dbReference type="HOGENOM" id="CLU_1752187_0_0_1"/>
<gene>
    <name evidence="1" type="ORF">AMTR_s00063p00211490</name>
</gene>
<organism evidence="1 2">
    <name type="scientific">Amborella trichopoda</name>
    <dbReference type="NCBI Taxonomy" id="13333"/>
    <lineage>
        <taxon>Eukaryota</taxon>
        <taxon>Viridiplantae</taxon>
        <taxon>Streptophyta</taxon>
        <taxon>Embryophyta</taxon>
        <taxon>Tracheophyta</taxon>
        <taxon>Spermatophyta</taxon>
        <taxon>Magnoliopsida</taxon>
        <taxon>Amborellales</taxon>
        <taxon>Amborellaceae</taxon>
        <taxon>Amborella</taxon>
    </lineage>
</organism>
<reference evidence="2" key="1">
    <citation type="journal article" date="2013" name="Science">
        <title>The Amborella genome and the evolution of flowering plants.</title>
        <authorList>
            <consortium name="Amborella Genome Project"/>
        </authorList>
    </citation>
    <scope>NUCLEOTIDE SEQUENCE [LARGE SCALE GENOMIC DNA]</scope>
</reference>
<dbReference type="AlphaFoldDB" id="U5D7G5"/>
<proteinExistence type="predicted"/>
<dbReference type="Gramene" id="ERN16308">
    <property type="protein sequence ID" value="ERN16308"/>
    <property type="gene ID" value="AMTR_s00063p00211490"/>
</dbReference>
<evidence type="ECO:0000313" key="1">
    <source>
        <dbReference type="EMBL" id="ERN16308.1"/>
    </source>
</evidence>
<keyword evidence="2" id="KW-1185">Reference proteome</keyword>
<evidence type="ECO:0000313" key="2">
    <source>
        <dbReference type="Proteomes" id="UP000017836"/>
    </source>
</evidence>
<sequence length="149" mass="16991">MKSRSFSSISKLLALQLHVTHHKPLALTFLAQAQNFLSQNLNTSPSDYYKLANQFFIFEKSLLFKEGKTSGLRGSELLTILSDGLGLCTEGNTLLVSKRERGWWGMLFESSMVQLSLCNGGWWATLGYFYVERHIFWCGERGRQGVPYR</sequence>
<dbReference type="Proteomes" id="UP000017836">
    <property type="component" value="Unassembled WGS sequence"/>
</dbReference>
<dbReference type="EMBL" id="KI392467">
    <property type="protein sequence ID" value="ERN16308.1"/>
    <property type="molecule type" value="Genomic_DNA"/>
</dbReference>
<protein>
    <submittedName>
        <fullName evidence="1">Uncharacterized protein</fullName>
    </submittedName>
</protein>
<accession>U5D7G5</accession>
<name>U5D7G5_AMBTC</name>